<dbReference type="InParanoid" id="F0Z7R1"/>
<proteinExistence type="predicted"/>
<evidence type="ECO:0000256" key="2">
    <source>
        <dbReference type="SAM" id="Phobius"/>
    </source>
</evidence>
<protein>
    <submittedName>
        <fullName evidence="4">Uncharacterized protein</fullName>
    </submittedName>
</protein>
<evidence type="ECO:0000256" key="3">
    <source>
        <dbReference type="SAM" id="SignalP"/>
    </source>
</evidence>
<dbReference type="GO" id="GO:0005886">
    <property type="term" value="C:plasma membrane"/>
    <property type="evidence" value="ECO:0000318"/>
    <property type="project" value="GO_Central"/>
</dbReference>
<keyword evidence="5" id="KW-1185">Reference proteome</keyword>
<dbReference type="STRING" id="5786.F0Z7R1"/>
<feature type="compositionally biased region" description="Low complexity" evidence="1">
    <location>
        <begin position="1109"/>
        <end position="1120"/>
    </location>
</feature>
<dbReference type="VEuPathDB" id="AmoebaDB:DICPUDRAFT_147133"/>
<dbReference type="eggNOG" id="ENOG502RC4F">
    <property type="taxonomic scope" value="Eukaryota"/>
</dbReference>
<dbReference type="EMBL" id="GL870948">
    <property type="protein sequence ID" value="EGC39989.1"/>
    <property type="molecule type" value="Genomic_DNA"/>
</dbReference>
<feature type="region of interest" description="Disordered" evidence="1">
    <location>
        <begin position="1094"/>
        <end position="1123"/>
    </location>
</feature>
<dbReference type="RefSeq" id="XP_003283492.1">
    <property type="nucleotide sequence ID" value="XM_003283444.1"/>
</dbReference>
<dbReference type="FunCoup" id="F0Z7R1">
    <property type="interactions" value="45"/>
</dbReference>
<dbReference type="PANTHER" id="PTHR23524">
    <property type="entry name" value="TRANSPORTER, PUTATIVE (AFU_ORTHOLOGUE AFUA_8G04850)-RELATED"/>
    <property type="match status" value="1"/>
</dbReference>
<feature type="region of interest" description="Disordered" evidence="1">
    <location>
        <begin position="1338"/>
        <end position="1361"/>
    </location>
</feature>
<dbReference type="PROSITE" id="PS51257">
    <property type="entry name" value="PROKAR_LIPOPROTEIN"/>
    <property type="match status" value="1"/>
</dbReference>
<name>F0Z7R1_DICPU</name>
<feature type="chain" id="PRO_5003264947" evidence="3">
    <location>
        <begin position="20"/>
        <end position="1361"/>
    </location>
</feature>
<reference evidence="5" key="1">
    <citation type="journal article" date="2011" name="Genome Biol.">
        <title>Comparative genomics of the social amoebae Dictyostelium discoideum and Dictyostelium purpureum.</title>
        <authorList>
            <consortium name="US DOE Joint Genome Institute (JGI-PGF)"/>
            <person name="Sucgang R."/>
            <person name="Kuo A."/>
            <person name="Tian X."/>
            <person name="Salerno W."/>
            <person name="Parikh A."/>
            <person name="Feasley C.L."/>
            <person name="Dalin E."/>
            <person name="Tu H."/>
            <person name="Huang E."/>
            <person name="Barry K."/>
            <person name="Lindquist E."/>
            <person name="Shapiro H."/>
            <person name="Bruce D."/>
            <person name="Schmutz J."/>
            <person name="Salamov A."/>
            <person name="Fey P."/>
            <person name="Gaudet P."/>
            <person name="Anjard C."/>
            <person name="Babu M.M."/>
            <person name="Basu S."/>
            <person name="Bushmanova Y."/>
            <person name="van der Wel H."/>
            <person name="Katoh-Kurasawa M."/>
            <person name="Dinh C."/>
            <person name="Coutinho P.M."/>
            <person name="Saito T."/>
            <person name="Elias M."/>
            <person name="Schaap P."/>
            <person name="Kay R.R."/>
            <person name="Henrissat B."/>
            <person name="Eichinger L."/>
            <person name="Rivero F."/>
            <person name="Putnam N.H."/>
            <person name="West C.M."/>
            <person name="Loomis W.F."/>
            <person name="Chisholm R.L."/>
            <person name="Shaulsky G."/>
            <person name="Strassmann J.E."/>
            <person name="Queller D.C."/>
            <person name="Kuspa A."/>
            <person name="Grigoriev I.V."/>
        </authorList>
    </citation>
    <scope>NUCLEOTIDE SEQUENCE [LARGE SCALE GENOMIC DNA]</scope>
    <source>
        <strain evidence="5">QSDP1</strain>
    </source>
</reference>
<dbReference type="KEGG" id="dpp:DICPUDRAFT_147133"/>
<feature type="transmembrane region" description="Helical" evidence="2">
    <location>
        <begin position="1305"/>
        <end position="1325"/>
    </location>
</feature>
<dbReference type="OMA" id="WINFETE"/>
<dbReference type="OrthoDB" id="23204at2759"/>
<feature type="signal peptide" evidence="3">
    <location>
        <begin position="1"/>
        <end position="19"/>
    </location>
</feature>
<keyword evidence="2" id="KW-0472">Membrane</keyword>
<keyword evidence="2" id="KW-1133">Transmembrane helix</keyword>
<accession>F0Z7R1</accession>
<dbReference type="GeneID" id="10509362"/>
<evidence type="ECO:0000256" key="1">
    <source>
        <dbReference type="SAM" id="MobiDB-lite"/>
    </source>
</evidence>
<evidence type="ECO:0000313" key="4">
    <source>
        <dbReference type="EMBL" id="EGC39989.1"/>
    </source>
</evidence>
<keyword evidence="2" id="KW-0812">Transmembrane</keyword>
<keyword evidence="3" id="KW-0732">Signal</keyword>
<dbReference type="Proteomes" id="UP000001064">
    <property type="component" value="Unassembled WGS sequence"/>
</dbReference>
<gene>
    <name evidence="4" type="ORF">DICPUDRAFT_147133</name>
</gene>
<evidence type="ECO:0000313" key="5">
    <source>
        <dbReference type="Proteomes" id="UP000001064"/>
    </source>
</evidence>
<organism evidence="4 5">
    <name type="scientific">Dictyostelium purpureum</name>
    <name type="common">Slime mold</name>
    <dbReference type="NCBI Taxonomy" id="5786"/>
    <lineage>
        <taxon>Eukaryota</taxon>
        <taxon>Amoebozoa</taxon>
        <taxon>Evosea</taxon>
        <taxon>Eumycetozoa</taxon>
        <taxon>Dictyostelia</taxon>
        <taxon>Dictyosteliales</taxon>
        <taxon>Dictyosteliaceae</taxon>
        <taxon>Dictyostelium</taxon>
    </lineage>
</organism>
<feature type="compositionally biased region" description="Acidic residues" evidence="1">
    <location>
        <begin position="1097"/>
        <end position="1108"/>
    </location>
</feature>
<sequence>MKMVLKLLVFFLFLNLIFGCKEFTLDYTENEATGCIGSSMTLVFKNYQQYKTFKFSPDPLGIETTATEKTVHLKYSTQYTLSYTSVGDCTAIQTQTFNFPSPALTPSSFTLQQPVCAFSKGSVNLQNKNSDSVYKLFDDYSSPAITITGTSLNLDSGNYKIQDTSNSNVYTQCQVGFSIASSSANFPSITVNPSLCYKDSGSITVDNYSQYTSIKLSDTSSPTTDISGTSGKFSSLPASDYTLVLVSATCGTQTVPLTVSSASPSLDFTFTDSTCPSKPKISVSIDDKDVPSTEQFTMTLNSVASSNNVLSPTIAAGITSLPFTFEYKSCDFSFQLPIPKAIMNLNYDIKDSFEPTLINDCAATSSFTVQYDKDAIDGLKVSNTKDSSVVSANQDGSYPIEMGNKLAVTSTCYVDPIYIEIPQPEPIYEVQYGIKTSCAENTTIQVFNHLDFSDVHLEYTSDSSKKIKLDSDGYFRNIFRTDYNLVYQFCSSSQVSKKSISLYDPTILPDFEIVSSSSNQNLDCQTLTGSVSLTFKKNDGTKSTPVSTSYDPTLLNSVPVKFSDHCTVNLNFASKLESSFKYVVNNKPTVNINSASCLYSNDASLEIKSSGASFDTIIVGDKQFIYSSNNLYGGLAPGQYKVKVLYASSNNNYCGGLDYDLGTITVPSKDSTFKVETTVTPVTDCGVGGGSIEVLNPGTFTSLMIGSTSATSGKFSNLGSKIYNVDFKSATCSGSIPVYVNTNNQNSLLTNTIKQPTCYSGQASSVSGDGIVSFTLLDSAGQTELTISGILEVNSNTAVSTNSIPSSPGNKDFIVSSGQCSYRKSVTLTLDDPKITYTSTYPYNCFSDYESGSISSSNTGVSINSLTVLSKSDSPKSISSNTVNNMKGQYGVVVNWNSVCKKTVGIVTQPPKEISKPVLSFTQESCMSDYGLQLKVTNSDDFSLLSINGQMAVAGVFNKLPVGSGTLKYVDKSSKCAGTMDFSYDYKLATLAYKGNTSYETCHGSCNGQFSYTADSSSNYFSNVVIKENSKPYLLPTKSISASDKQSYGISTTTLLFNSISKTNPICSIVTPISFSSFEPELLSLSDQNCSPYIESETNEETEPEPESGSESGSTSNNTTIPPKINVDESLLLVADDTNLHYDLPSTFKVTYSLTNTKSPQKVISSNSETSAQYNSLEYGEYKLKAVLDTKVCKRSITQTLLINEASPNHSYLVMVDSEHFCQRVHFTPSKINSTYSYIISNSTTLIYNYTLAIGSFSSDLLQINQNYTVEVIQYANDNKTIENSCSIAFTIRKCPPENGSKVKLILGIVLGVVVLAFILVYIIYKARERSTKKFEEKQYELDDHQDDNQSIQQHPPFHGD</sequence>
<dbReference type="PANTHER" id="PTHR23524:SF1">
    <property type="entry name" value="MRH DOMAIN-CONTAINING PROTEIN-RELATED"/>
    <property type="match status" value="1"/>
</dbReference>